<reference evidence="2" key="2">
    <citation type="journal article" date="2021" name="PeerJ">
        <title>Extensive microbial diversity within the chicken gut microbiome revealed by metagenomics and culture.</title>
        <authorList>
            <person name="Gilroy R."/>
            <person name="Ravi A."/>
            <person name="Getino M."/>
            <person name="Pursley I."/>
            <person name="Horton D.L."/>
            <person name="Alikhan N.F."/>
            <person name="Baker D."/>
            <person name="Gharbi K."/>
            <person name="Hall N."/>
            <person name="Watson M."/>
            <person name="Adriaenssens E.M."/>
            <person name="Foster-Nyarko E."/>
            <person name="Jarju S."/>
            <person name="Secka A."/>
            <person name="Antonio M."/>
            <person name="Oren A."/>
            <person name="Chaudhuri R.R."/>
            <person name="La Ragione R."/>
            <person name="Hildebrand F."/>
            <person name="Pallen M.J."/>
        </authorList>
    </citation>
    <scope>NUCLEOTIDE SEQUENCE</scope>
    <source>
        <strain evidence="2">ChiBcolR7-354</strain>
    </source>
</reference>
<protein>
    <submittedName>
        <fullName evidence="2">GNAT family N-acetyltransferase</fullName>
    </submittedName>
</protein>
<dbReference type="Proteomes" id="UP000824262">
    <property type="component" value="Unassembled WGS sequence"/>
</dbReference>
<evidence type="ECO:0000313" key="2">
    <source>
        <dbReference type="EMBL" id="HIQ78978.1"/>
    </source>
</evidence>
<dbReference type="GO" id="GO:0016747">
    <property type="term" value="F:acyltransferase activity, transferring groups other than amino-acyl groups"/>
    <property type="evidence" value="ECO:0007669"/>
    <property type="project" value="InterPro"/>
</dbReference>
<accession>A0A9D0ZE85</accession>
<sequence length="191" mass="22043">MENRLKIRTAELSDAGRCAEIYRPYVETTAITFEYEAPSAEEFRERMAHTLAKYPYIVAELDGRVVGYAYAGAFVGRAAYDWSVETTVYVEREERGHGVGGALYAELERILREMNVLNLNACIGYPEREDEYLTRNSARFHEHLGYRLVGEFHECGYKFGRWYGIVWMEKHLGAHPPVPAPVIPFPELRRD</sequence>
<dbReference type="EMBL" id="DVGA01000069">
    <property type="protein sequence ID" value="HIQ78978.1"/>
    <property type="molecule type" value="Genomic_DNA"/>
</dbReference>
<reference evidence="2" key="1">
    <citation type="submission" date="2020-10" db="EMBL/GenBank/DDBJ databases">
        <authorList>
            <person name="Gilroy R."/>
        </authorList>
    </citation>
    <scope>NUCLEOTIDE SEQUENCE</scope>
    <source>
        <strain evidence="2">ChiBcolR7-354</strain>
    </source>
</reference>
<feature type="domain" description="N-acetyltransferase" evidence="1">
    <location>
        <begin position="5"/>
        <end position="173"/>
    </location>
</feature>
<name>A0A9D0ZE85_9FIRM</name>
<dbReference type="CDD" id="cd04301">
    <property type="entry name" value="NAT_SF"/>
    <property type="match status" value="1"/>
</dbReference>
<evidence type="ECO:0000313" key="3">
    <source>
        <dbReference type="Proteomes" id="UP000824262"/>
    </source>
</evidence>
<organism evidence="2 3">
    <name type="scientific">Candidatus Scatomorpha intestinavium</name>
    <dbReference type="NCBI Taxonomy" id="2840922"/>
    <lineage>
        <taxon>Bacteria</taxon>
        <taxon>Bacillati</taxon>
        <taxon>Bacillota</taxon>
        <taxon>Clostridia</taxon>
        <taxon>Eubacteriales</taxon>
        <taxon>Candidatus Scatomorpha</taxon>
    </lineage>
</organism>
<comment type="caution">
    <text evidence="2">The sequence shown here is derived from an EMBL/GenBank/DDBJ whole genome shotgun (WGS) entry which is preliminary data.</text>
</comment>
<dbReference type="Pfam" id="PF13420">
    <property type="entry name" value="Acetyltransf_4"/>
    <property type="match status" value="1"/>
</dbReference>
<proteinExistence type="predicted"/>
<dbReference type="InterPro" id="IPR016181">
    <property type="entry name" value="Acyl_CoA_acyltransferase"/>
</dbReference>
<dbReference type="Gene3D" id="3.40.630.30">
    <property type="match status" value="1"/>
</dbReference>
<dbReference type="PANTHER" id="PTHR43072:SF8">
    <property type="entry name" value="ACYLTRANSFERASE FABY-RELATED"/>
    <property type="match status" value="1"/>
</dbReference>
<gene>
    <name evidence="2" type="ORF">IAB77_06935</name>
</gene>
<dbReference type="InterPro" id="IPR000182">
    <property type="entry name" value="GNAT_dom"/>
</dbReference>
<dbReference type="SUPFAM" id="SSF55729">
    <property type="entry name" value="Acyl-CoA N-acyltransferases (Nat)"/>
    <property type="match status" value="1"/>
</dbReference>
<dbReference type="PROSITE" id="PS51186">
    <property type="entry name" value="GNAT"/>
    <property type="match status" value="1"/>
</dbReference>
<dbReference type="PANTHER" id="PTHR43072">
    <property type="entry name" value="N-ACETYLTRANSFERASE"/>
    <property type="match status" value="1"/>
</dbReference>
<evidence type="ECO:0000259" key="1">
    <source>
        <dbReference type="PROSITE" id="PS51186"/>
    </source>
</evidence>
<dbReference type="AlphaFoldDB" id="A0A9D0ZE85"/>